<gene>
    <name evidence="2" type="primary">jg13748</name>
    <name evidence="2" type="ORF">PAEG_LOCUS1238</name>
</gene>
<organism evidence="2 3">
    <name type="scientific">Pararge aegeria aegeria</name>
    <dbReference type="NCBI Taxonomy" id="348720"/>
    <lineage>
        <taxon>Eukaryota</taxon>
        <taxon>Metazoa</taxon>
        <taxon>Ecdysozoa</taxon>
        <taxon>Arthropoda</taxon>
        <taxon>Hexapoda</taxon>
        <taxon>Insecta</taxon>
        <taxon>Pterygota</taxon>
        <taxon>Neoptera</taxon>
        <taxon>Endopterygota</taxon>
        <taxon>Lepidoptera</taxon>
        <taxon>Glossata</taxon>
        <taxon>Ditrysia</taxon>
        <taxon>Papilionoidea</taxon>
        <taxon>Nymphalidae</taxon>
        <taxon>Satyrinae</taxon>
        <taxon>Satyrini</taxon>
        <taxon>Parargina</taxon>
        <taxon>Pararge</taxon>
    </lineage>
</organism>
<keyword evidence="3" id="KW-1185">Reference proteome</keyword>
<name>A0A8S4QFU2_9NEOP</name>
<accession>A0A8S4QFU2</accession>
<dbReference type="EMBL" id="CAKXAJ010004285">
    <property type="protein sequence ID" value="CAH2208688.1"/>
    <property type="molecule type" value="Genomic_DNA"/>
</dbReference>
<sequence length="80" mass="9156">MSVLTGRRRSIMRHSAKRSRVSQHSEPGEISEQGGACVSIQRFCFQHACAGQAARRYGQALWRRRVAMHHWAHPAMALNW</sequence>
<feature type="compositionally biased region" description="Basic residues" evidence="1">
    <location>
        <begin position="1"/>
        <end position="21"/>
    </location>
</feature>
<dbReference type="Proteomes" id="UP000838756">
    <property type="component" value="Unassembled WGS sequence"/>
</dbReference>
<protein>
    <submittedName>
        <fullName evidence="2">Jg13748 protein</fullName>
    </submittedName>
</protein>
<proteinExistence type="predicted"/>
<evidence type="ECO:0000313" key="3">
    <source>
        <dbReference type="Proteomes" id="UP000838756"/>
    </source>
</evidence>
<evidence type="ECO:0000256" key="1">
    <source>
        <dbReference type="SAM" id="MobiDB-lite"/>
    </source>
</evidence>
<evidence type="ECO:0000313" key="2">
    <source>
        <dbReference type="EMBL" id="CAH2208688.1"/>
    </source>
</evidence>
<dbReference type="AlphaFoldDB" id="A0A8S4QFU2"/>
<comment type="caution">
    <text evidence="2">The sequence shown here is derived from an EMBL/GenBank/DDBJ whole genome shotgun (WGS) entry which is preliminary data.</text>
</comment>
<feature type="region of interest" description="Disordered" evidence="1">
    <location>
        <begin position="1"/>
        <end position="31"/>
    </location>
</feature>
<reference evidence="2" key="1">
    <citation type="submission" date="2022-03" db="EMBL/GenBank/DDBJ databases">
        <authorList>
            <person name="Lindestad O."/>
        </authorList>
    </citation>
    <scope>NUCLEOTIDE SEQUENCE</scope>
</reference>